<reference evidence="15 16" key="1">
    <citation type="journal article" date="2012" name="J. Bacteriol.">
        <title>Genome Sequence of Oceanibaculum indicum Type Strain P24.</title>
        <authorList>
            <person name="Lai Q."/>
            <person name="Shao Z."/>
        </authorList>
    </citation>
    <scope>NUCLEOTIDE SEQUENCE [LARGE SCALE GENOMIC DNA]</scope>
    <source>
        <strain evidence="15 16">P24</strain>
    </source>
</reference>
<gene>
    <name evidence="15" type="ORF">P24_03545</name>
</gene>
<dbReference type="PATRIC" id="fig|1207063.3.peg.717"/>
<keyword evidence="5 10" id="KW-0812">Transmembrane</keyword>
<sequence>MIGVTETAGRGCGRAAMLGMLLATTALVAGAVPVKAQQAGSGGAVQLSPVVVEGEGGNAKSDIGTPPPAYAGGQVSRGARVGALGNRDIMDVPFSVTSYTEELIQNQQAETLADVLENDPGVRSTYGFGNFAELFVIRGFPVNGEDITVDGLAGMAPRQVSAVESLGQVEVLRGSNAFLNGIGLSSSGIGGGINLVPKRAGDEPLTRLTFGWEQESRIGAHLDIGRRYGDNKEFGVRANVALRDGETAIENEQRDAMLGALALDYRGERLRATLDLSNQRLRVDQGRPTVRLNGTSVPGAPDSDINYGQPYAYSEMRETTAQTRVEYDFTDNLMGYAAVGVRDTREDGEFASLTVNGNGDGTVGRMYVPREDFTTSGIAGLRGEAVTGMVAHRLDGGVSGAHTENRNSFDFAASNPTSIYNPVDYSRPDAYLFSGSQTDLPKVSETELRSVFFSDTLSVYDDRVQLTLGARHQWLQVENFDRSSGARTSNYDESETSPVVGIVVKPLDYLSLYANRIEGLSQGDSAPSTAVNVGEVLPPYVSTQYEVGAKLDFGRVGASVAVFQIEKPNAVLDPATQYYGVSGEQENRGIELMLFGEPMKGLRLLGGLTFIEAELNGTAGGANDGNTAVGVPEFLANAGVEWDTPFLRGLTLSGRVIHTGSQYVNDANTLEIPDWTRLDIGARYATMIREQPVVFRANIENVTDEAYWSSAQGGYLVQGRPLTAKFSVAVDF</sequence>
<dbReference type="AlphaFoldDB" id="K2JRM0"/>
<keyword evidence="3 10" id="KW-0813">Transport</keyword>
<feature type="domain" description="TonB-dependent receptor plug" evidence="14">
    <location>
        <begin position="89"/>
        <end position="183"/>
    </location>
</feature>
<dbReference type="InterPro" id="IPR010105">
    <property type="entry name" value="TonB_sidphr_rcpt"/>
</dbReference>
<name>K2JRM0_9PROT</name>
<evidence type="ECO:0000313" key="15">
    <source>
        <dbReference type="EMBL" id="EKE78068.1"/>
    </source>
</evidence>
<evidence type="ECO:0000256" key="4">
    <source>
        <dbReference type="ARBA" id="ARBA00022452"/>
    </source>
</evidence>
<dbReference type="GO" id="GO:0038023">
    <property type="term" value="F:signaling receptor activity"/>
    <property type="evidence" value="ECO:0007669"/>
    <property type="project" value="InterPro"/>
</dbReference>
<dbReference type="NCBIfam" id="TIGR01783">
    <property type="entry name" value="TonB-siderophor"/>
    <property type="match status" value="1"/>
</dbReference>
<organism evidence="15 16">
    <name type="scientific">Oceanibaculum indicum P24</name>
    <dbReference type="NCBI Taxonomy" id="1207063"/>
    <lineage>
        <taxon>Bacteria</taxon>
        <taxon>Pseudomonadati</taxon>
        <taxon>Pseudomonadota</taxon>
        <taxon>Alphaproteobacteria</taxon>
        <taxon>Rhodospirillales</taxon>
        <taxon>Oceanibaculaceae</taxon>
        <taxon>Oceanibaculum</taxon>
    </lineage>
</organism>
<proteinExistence type="inferred from homology"/>
<dbReference type="RefSeq" id="WP_008943325.1">
    <property type="nucleotide sequence ID" value="NZ_AMRL01000003.1"/>
</dbReference>
<dbReference type="Gene3D" id="2.170.130.10">
    <property type="entry name" value="TonB-dependent receptor, plug domain"/>
    <property type="match status" value="1"/>
</dbReference>
<protein>
    <submittedName>
        <fullName evidence="15">TonB-dependent siderophore receptor</fullName>
    </submittedName>
</protein>
<dbReference type="GO" id="GO:0009279">
    <property type="term" value="C:cell outer membrane"/>
    <property type="evidence" value="ECO:0007669"/>
    <property type="project" value="UniProtKB-SubCell"/>
</dbReference>
<dbReference type="PROSITE" id="PS52016">
    <property type="entry name" value="TONB_DEPENDENT_REC_3"/>
    <property type="match status" value="1"/>
</dbReference>
<evidence type="ECO:0000256" key="6">
    <source>
        <dbReference type="ARBA" id="ARBA00023077"/>
    </source>
</evidence>
<evidence type="ECO:0000256" key="8">
    <source>
        <dbReference type="ARBA" id="ARBA00023170"/>
    </source>
</evidence>
<evidence type="ECO:0000256" key="7">
    <source>
        <dbReference type="ARBA" id="ARBA00023136"/>
    </source>
</evidence>
<keyword evidence="6 11" id="KW-0798">TonB box</keyword>
<keyword evidence="16" id="KW-1185">Reference proteome</keyword>
<evidence type="ECO:0000256" key="3">
    <source>
        <dbReference type="ARBA" id="ARBA00022448"/>
    </source>
</evidence>
<keyword evidence="12" id="KW-0732">Signal</keyword>
<dbReference type="EMBL" id="AMRL01000003">
    <property type="protein sequence ID" value="EKE78068.1"/>
    <property type="molecule type" value="Genomic_DNA"/>
</dbReference>
<keyword evidence="4 10" id="KW-1134">Transmembrane beta strand</keyword>
<comment type="similarity">
    <text evidence="2 10 11">Belongs to the TonB-dependent receptor family.</text>
</comment>
<evidence type="ECO:0000256" key="11">
    <source>
        <dbReference type="RuleBase" id="RU003357"/>
    </source>
</evidence>
<accession>K2JRM0</accession>
<evidence type="ECO:0000259" key="14">
    <source>
        <dbReference type="Pfam" id="PF07715"/>
    </source>
</evidence>
<feature type="chain" id="PRO_5003859396" evidence="12">
    <location>
        <begin position="32"/>
        <end position="732"/>
    </location>
</feature>
<dbReference type="PANTHER" id="PTHR32552:SF82">
    <property type="entry name" value="FCUA PROTEIN"/>
    <property type="match status" value="1"/>
</dbReference>
<dbReference type="InterPro" id="IPR039426">
    <property type="entry name" value="TonB-dep_rcpt-like"/>
</dbReference>
<dbReference type="Pfam" id="PF07715">
    <property type="entry name" value="Plug"/>
    <property type="match status" value="1"/>
</dbReference>
<dbReference type="Gene3D" id="2.40.170.20">
    <property type="entry name" value="TonB-dependent receptor, beta-barrel domain"/>
    <property type="match status" value="1"/>
</dbReference>
<dbReference type="Proteomes" id="UP000006746">
    <property type="component" value="Unassembled WGS sequence"/>
</dbReference>
<evidence type="ECO:0000259" key="13">
    <source>
        <dbReference type="Pfam" id="PF00593"/>
    </source>
</evidence>
<dbReference type="GO" id="GO:0015891">
    <property type="term" value="P:siderophore transport"/>
    <property type="evidence" value="ECO:0007669"/>
    <property type="project" value="InterPro"/>
</dbReference>
<dbReference type="Pfam" id="PF00593">
    <property type="entry name" value="TonB_dep_Rec_b-barrel"/>
    <property type="match status" value="1"/>
</dbReference>
<comment type="subcellular location">
    <subcellularLocation>
        <location evidence="1 10">Cell outer membrane</location>
        <topology evidence="1 10">Multi-pass membrane protein</topology>
    </subcellularLocation>
</comment>
<dbReference type="PANTHER" id="PTHR32552">
    <property type="entry name" value="FERRICHROME IRON RECEPTOR-RELATED"/>
    <property type="match status" value="1"/>
</dbReference>
<feature type="domain" description="TonB-dependent receptor-like beta-barrel" evidence="13">
    <location>
        <begin position="274"/>
        <end position="702"/>
    </location>
</feature>
<dbReference type="eggNOG" id="COG4774">
    <property type="taxonomic scope" value="Bacteria"/>
</dbReference>
<evidence type="ECO:0000256" key="9">
    <source>
        <dbReference type="ARBA" id="ARBA00023237"/>
    </source>
</evidence>
<dbReference type="InterPro" id="IPR000531">
    <property type="entry name" value="Beta-barrel_TonB"/>
</dbReference>
<evidence type="ECO:0000256" key="10">
    <source>
        <dbReference type="PROSITE-ProRule" id="PRU01360"/>
    </source>
</evidence>
<keyword evidence="7 10" id="KW-0472">Membrane</keyword>
<dbReference type="STRING" id="1207063.P24_03545"/>
<evidence type="ECO:0000256" key="12">
    <source>
        <dbReference type="SAM" id="SignalP"/>
    </source>
</evidence>
<evidence type="ECO:0000313" key="16">
    <source>
        <dbReference type="Proteomes" id="UP000006746"/>
    </source>
</evidence>
<comment type="caution">
    <text evidence="15">The sequence shown here is derived from an EMBL/GenBank/DDBJ whole genome shotgun (WGS) entry which is preliminary data.</text>
</comment>
<dbReference type="InterPro" id="IPR012910">
    <property type="entry name" value="Plug_dom"/>
</dbReference>
<evidence type="ECO:0000256" key="5">
    <source>
        <dbReference type="ARBA" id="ARBA00022692"/>
    </source>
</evidence>
<keyword evidence="9 10" id="KW-0998">Cell outer membrane</keyword>
<dbReference type="SUPFAM" id="SSF56935">
    <property type="entry name" value="Porins"/>
    <property type="match status" value="1"/>
</dbReference>
<keyword evidence="8 15" id="KW-0675">Receptor</keyword>
<dbReference type="InterPro" id="IPR036942">
    <property type="entry name" value="Beta-barrel_TonB_sf"/>
</dbReference>
<dbReference type="GO" id="GO:0015344">
    <property type="term" value="F:siderophore uptake transmembrane transporter activity"/>
    <property type="evidence" value="ECO:0007669"/>
    <property type="project" value="TreeGrafter"/>
</dbReference>
<evidence type="ECO:0000256" key="1">
    <source>
        <dbReference type="ARBA" id="ARBA00004571"/>
    </source>
</evidence>
<dbReference type="CDD" id="cd01347">
    <property type="entry name" value="ligand_gated_channel"/>
    <property type="match status" value="1"/>
</dbReference>
<evidence type="ECO:0000256" key="2">
    <source>
        <dbReference type="ARBA" id="ARBA00009810"/>
    </source>
</evidence>
<dbReference type="InterPro" id="IPR037066">
    <property type="entry name" value="Plug_dom_sf"/>
</dbReference>
<feature type="signal peptide" evidence="12">
    <location>
        <begin position="1"/>
        <end position="31"/>
    </location>
</feature>